<dbReference type="AlphaFoldDB" id="A0A2P5HJN5"/>
<proteinExistence type="inferred from homology"/>
<keyword evidence="7" id="KW-1185">Reference proteome</keyword>
<reference evidence="6" key="1">
    <citation type="submission" date="2017-09" db="EMBL/GenBank/DDBJ databases">
        <title>Polyketide synthases of a Diaporthe helianthi virulent isolate.</title>
        <authorList>
            <person name="Baroncelli R."/>
        </authorList>
    </citation>
    <scope>NUCLEOTIDE SEQUENCE [LARGE SCALE GENOMIC DNA]</scope>
    <source>
        <strain evidence="6">7/96</strain>
    </source>
</reference>
<keyword evidence="2" id="KW-0843">Virulence</keyword>
<gene>
    <name evidence="6" type="ORF">DHEL01_v211132</name>
</gene>
<dbReference type="Pfam" id="PF01476">
    <property type="entry name" value="LysM"/>
    <property type="match status" value="2"/>
</dbReference>
<evidence type="ECO:0000256" key="4">
    <source>
        <dbReference type="SAM" id="MobiDB-lite"/>
    </source>
</evidence>
<dbReference type="OrthoDB" id="5985073at2759"/>
<feature type="domain" description="LysM" evidence="5">
    <location>
        <begin position="129"/>
        <end position="175"/>
    </location>
</feature>
<dbReference type="STRING" id="158607.A0A2P5HJN5"/>
<evidence type="ECO:0000256" key="3">
    <source>
        <dbReference type="ARBA" id="ARBA00044955"/>
    </source>
</evidence>
<dbReference type="GO" id="GO:0008061">
    <property type="term" value="F:chitin binding"/>
    <property type="evidence" value="ECO:0007669"/>
    <property type="project" value="UniProtKB-KW"/>
</dbReference>
<evidence type="ECO:0000256" key="2">
    <source>
        <dbReference type="ARBA" id="ARBA00023026"/>
    </source>
</evidence>
<dbReference type="Proteomes" id="UP000094444">
    <property type="component" value="Unassembled WGS sequence"/>
</dbReference>
<dbReference type="EMBL" id="MAVT02001618">
    <property type="protein sequence ID" value="POS70475.1"/>
    <property type="molecule type" value="Genomic_DNA"/>
</dbReference>
<name>A0A2P5HJN5_DIAHE</name>
<sequence>MCNECALSAIKTQLEMPLASNADLASGLSSVASSCQTIVSVSALPSASPPWVTTAAGVTATSTAPPTASFSCVGESYVVKDGDTCKSVSQGQRIDTVQLLMANNLVAGCADFLAAAGSKLCIPSALACEPYVIKSGDTCTSIANYAKATWAQVVAWNPELGRSCQNVGRYVDYVVCVSNPGGDRIDPVPSPTSNAAGGTTTSVE</sequence>
<evidence type="ECO:0000256" key="1">
    <source>
        <dbReference type="ARBA" id="ARBA00022669"/>
    </source>
</evidence>
<dbReference type="InterPro" id="IPR052210">
    <property type="entry name" value="LysM1-like"/>
</dbReference>
<organism evidence="6 7">
    <name type="scientific">Diaporthe helianthi</name>
    <dbReference type="NCBI Taxonomy" id="158607"/>
    <lineage>
        <taxon>Eukaryota</taxon>
        <taxon>Fungi</taxon>
        <taxon>Dikarya</taxon>
        <taxon>Ascomycota</taxon>
        <taxon>Pezizomycotina</taxon>
        <taxon>Sordariomycetes</taxon>
        <taxon>Sordariomycetidae</taxon>
        <taxon>Diaporthales</taxon>
        <taxon>Diaporthaceae</taxon>
        <taxon>Diaporthe</taxon>
    </lineage>
</organism>
<dbReference type="InParanoid" id="A0A2P5HJN5"/>
<dbReference type="InterPro" id="IPR036779">
    <property type="entry name" value="LysM_dom_sf"/>
</dbReference>
<dbReference type="PANTHER" id="PTHR34997:SF16">
    <property type="entry name" value="LYSM DOMAIN-CONTAINING PROTEIN"/>
    <property type="match status" value="1"/>
</dbReference>
<feature type="region of interest" description="Disordered" evidence="4">
    <location>
        <begin position="185"/>
        <end position="204"/>
    </location>
</feature>
<evidence type="ECO:0000313" key="7">
    <source>
        <dbReference type="Proteomes" id="UP000094444"/>
    </source>
</evidence>
<comment type="caution">
    <text evidence="6">The sequence shown here is derived from an EMBL/GenBank/DDBJ whole genome shotgun (WGS) entry which is preliminary data.</text>
</comment>
<accession>A0A2P5HJN5</accession>
<feature type="compositionally biased region" description="Polar residues" evidence="4">
    <location>
        <begin position="191"/>
        <end position="204"/>
    </location>
</feature>
<dbReference type="PROSITE" id="PS51782">
    <property type="entry name" value="LYSM"/>
    <property type="match status" value="2"/>
</dbReference>
<dbReference type="SMART" id="SM00257">
    <property type="entry name" value="LysM"/>
    <property type="match status" value="2"/>
</dbReference>
<dbReference type="InterPro" id="IPR018392">
    <property type="entry name" value="LysM"/>
</dbReference>
<dbReference type="Gene3D" id="3.10.350.10">
    <property type="entry name" value="LysM domain"/>
    <property type="match status" value="2"/>
</dbReference>
<protein>
    <submittedName>
        <fullName evidence="6">LysM domain-containing protein</fullName>
    </submittedName>
</protein>
<keyword evidence="1" id="KW-0147">Chitin-binding</keyword>
<evidence type="ECO:0000313" key="6">
    <source>
        <dbReference type="EMBL" id="POS70475.1"/>
    </source>
</evidence>
<dbReference type="CDD" id="cd00118">
    <property type="entry name" value="LysM"/>
    <property type="match status" value="2"/>
</dbReference>
<evidence type="ECO:0000259" key="5">
    <source>
        <dbReference type="PROSITE" id="PS51782"/>
    </source>
</evidence>
<feature type="domain" description="LysM" evidence="5">
    <location>
        <begin position="75"/>
        <end position="122"/>
    </location>
</feature>
<dbReference type="PANTHER" id="PTHR34997">
    <property type="entry name" value="AM15"/>
    <property type="match status" value="1"/>
</dbReference>
<dbReference type="SUPFAM" id="SSF54106">
    <property type="entry name" value="LysM domain"/>
    <property type="match status" value="2"/>
</dbReference>
<comment type="similarity">
    <text evidence="3">Belongs to the secreted LysM effector family.</text>
</comment>